<keyword evidence="2" id="KW-1185">Reference proteome</keyword>
<dbReference type="AlphaFoldDB" id="A0A8J2P777"/>
<accession>A0A8J2P777</accession>
<protein>
    <submittedName>
        <fullName evidence="1">Uncharacterized protein</fullName>
    </submittedName>
</protein>
<dbReference type="Proteomes" id="UP000708208">
    <property type="component" value="Unassembled WGS sequence"/>
</dbReference>
<evidence type="ECO:0000313" key="1">
    <source>
        <dbReference type="EMBL" id="CAG7728537.1"/>
    </source>
</evidence>
<gene>
    <name evidence="1" type="ORF">AFUS01_LOCUS17307</name>
</gene>
<proteinExistence type="predicted"/>
<reference evidence="1" key="1">
    <citation type="submission" date="2021-06" db="EMBL/GenBank/DDBJ databases">
        <authorList>
            <person name="Hodson N. C."/>
            <person name="Mongue J. A."/>
            <person name="Jaron S. K."/>
        </authorList>
    </citation>
    <scope>NUCLEOTIDE SEQUENCE</scope>
</reference>
<organism evidence="1 2">
    <name type="scientific">Allacma fusca</name>
    <dbReference type="NCBI Taxonomy" id="39272"/>
    <lineage>
        <taxon>Eukaryota</taxon>
        <taxon>Metazoa</taxon>
        <taxon>Ecdysozoa</taxon>
        <taxon>Arthropoda</taxon>
        <taxon>Hexapoda</taxon>
        <taxon>Collembola</taxon>
        <taxon>Symphypleona</taxon>
        <taxon>Sminthuridae</taxon>
        <taxon>Allacma</taxon>
    </lineage>
</organism>
<sequence length="172" mass="19463">MDVTFPVVLPVVIDSAEKLLVLLQSFLGYKPLNWNFKIPKTLMIVTNLIREPLCIDIIYDDITEPVDLCHQGLTQKIWIPTKEFRKTSEGRLARSAKRKHNRFSSRQSSVAGINVVDNLGEQSNNESWDDDCIVAVVKHENLDTRDLSTALNEAWLKLVLTRALKNVCSSTA</sequence>
<comment type="caution">
    <text evidence="1">The sequence shown here is derived from an EMBL/GenBank/DDBJ whole genome shotgun (WGS) entry which is preliminary data.</text>
</comment>
<name>A0A8J2P777_9HEXA</name>
<dbReference type="EMBL" id="CAJVCH010164987">
    <property type="protein sequence ID" value="CAG7728537.1"/>
    <property type="molecule type" value="Genomic_DNA"/>
</dbReference>
<evidence type="ECO:0000313" key="2">
    <source>
        <dbReference type="Proteomes" id="UP000708208"/>
    </source>
</evidence>